<feature type="compositionally biased region" description="Low complexity" evidence="1">
    <location>
        <begin position="116"/>
        <end position="136"/>
    </location>
</feature>
<feature type="compositionally biased region" description="Polar residues" evidence="1">
    <location>
        <begin position="137"/>
        <end position="148"/>
    </location>
</feature>
<proteinExistence type="predicted"/>
<gene>
    <name evidence="2" type="ORF">SJI18_09920</name>
</gene>
<comment type="caution">
    <text evidence="2">The sequence shown here is derived from an EMBL/GenBank/DDBJ whole genome shotgun (WGS) entry which is preliminary data.</text>
</comment>
<evidence type="ECO:0000313" key="3">
    <source>
        <dbReference type="Proteomes" id="UP001498469"/>
    </source>
</evidence>
<name>A0ABU7UMW5_9CLOT</name>
<dbReference type="EMBL" id="JAZHFS010000008">
    <property type="protein sequence ID" value="MEF2112623.1"/>
    <property type="molecule type" value="Genomic_DNA"/>
</dbReference>
<reference evidence="2 3" key="1">
    <citation type="submission" date="2023-11" db="EMBL/GenBank/DDBJ databases">
        <title>Draft genome sequence of a psychrophilic Clostridium strain from permafrost water brine.</title>
        <authorList>
            <person name="Shcherbakova V.A."/>
            <person name="Trubitsyn V.E."/>
            <person name="Zakharyuk A.G."/>
        </authorList>
    </citation>
    <scope>NUCLEOTIDE SEQUENCE [LARGE SCALE GENOMIC DNA]</scope>
    <source>
        <strain evidence="2 3">14F</strain>
    </source>
</reference>
<keyword evidence="3" id="KW-1185">Reference proteome</keyword>
<evidence type="ECO:0000313" key="2">
    <source>
        <dbReference type="EMBL" id="MEF2112623.1"/>
    </source>
</evidence>
<dbReference type="Proteomes" id="UP001498469">
    <property type="component" value="Unassembled WGS sequence"/>
</dbReference>
<dbReference type="RefSeq" id="WP_216250703.1">
    <property type="nucleotide sequence ID" value="NZ_JAZHFS010000008.1"/>
</dbReference>
<evidence type="ECO:0000256" key="1">
    <source>
        <dbReference type="SAM" id="MobiDB-lite"/>
    </source>
</evidence>
<protein>
    <submittedName>
        <fullName evidence="2">WXG100 family type VII secretion target</fullName>
    </submittedName>
</protein>
<accession>A0ABU7UMW5</accession>
<sequence>MIGDTGSVKKIDTKNFQEAINGFEKAVKTYRVARERVFDSTEKLLFDWEGKGKNSFEKQYGRLKTQLKDEEDNLFTIKEDLQDCMKSYVDWDTQLAGQLKPKAAVPQKPYTPPVLGGNNKPFTGNNNNQFNGGSNNPFTGNSTNPFNSGNGGGGAF</sequence>
<feature type="region of interest" description="Disordered" evidence="1">
    <location>
        <begin position="104"/>
        <end position="156"/>
    </location>
</feature>
<organism evidence="2 3">
    <name type="scientific">Clostridium frigoriphilum</name>
    <dbReference type="NCBI Taxonomy" id="443253"/>
    <lineage>
        <taxon>Bacteria</taxon>
        <taxon>Bacillati</taxon>
        <taxon>Bacillota</taxon>
        <taxon>Clostridia</taxon>
        <taxon>Eubacteriales</taxon>
        <taxon>Clostridiaceae</taxon>
        <taxon>Clostridium</taxon>
    </lineage>
</organism>